<organism evidence="1 2">
    <name type="scientific">Massilia phyllostachyos</name>
    <dbReference type="NCBI Taxonomy" id="2898585"/>
    <lineage>
        <taxon>Bacteria</taxon>
        <taxon>Pseudomonadati</taxon>
        <taxon>Pseudomonadota</taxon>
        <taxon>Betaproteobacteria</taxon>
        <taxon>Burkholderiales</taxon>
        <taxon>Oxalobacteraceae</taxon>
        <taxon>Telluria group</taxon>
        <taxon>Massilia</taxon>
    </lineage>
</organism>
<protein>
    <submittedName>
        <fullName evidence="1">Uncharacterized protein</fullName>
    </submittedName>
</protein>
<evidence type="ECO:0000313" key="2">
    <source>
        <dbReference type="Proteomes" id="UP001179361"/>
    </source>
</evidence>
<evidence type="ECO:0000313" key="1">
    <source>
        <dbReference type="EMBL" id="MCD2516724.1"/>
    </source>
</evidence>
<dbReference type="RefSeq" id="WP_231058027.1">
    <property type="nucleotide sequence ID" value="NZ_JAJNOC010000002.1"/>
</dbReference>
<name>A0ABS8Q4R1_9BURK</name>
<dbReference type="Proteomes" id="UP001179361">
    <property type="component" value="Unassembled WGS sequence"/>
</dbReference>
<comment type="caution">
    <text evidence="1">The sequence shown here is derived from an EMBL/GenBank/DDBJ whole genome shotgun (WGS) entry which is preliminary data.</text>
</comment>
<keyword evidence="2" id="KW-1185">Reference proteome</keyword>
<reference evidence="1" key="1">
    <citation type="submission" date="2021-11" db="EMBL/GenBank/DDBJ databases">
        <title>The complete genome of Massilia sp sp. G4R7.</title>
        <authorList>
            <person name="Liu L."/>
            <person name="Yue J."/>
            <person name="Yuan J."/>
            <person name="Yang F."/>
            <person name="Li L."/>
        </authorList>
    </citation>
    <scope>NUCLEOTIDE SEQUENCE</scope>
    <source>
        <strain evidence="1">G4R7</strain>
    </source>
</reference>
<accession>A0ABS8Q4R1</accession>
<proteinExistence type="predicted"/>
<dbReference type="EMBL" id="JAJNOC010000002">
    <property type="protein sequence ID" value="MCD2516724.1"/>
    <property type="molecule type" value="Genomic_DNA"/>
</dbReference>
<sequence length="118" mass="12468">MSMLFMQLALASYVCPEQSTSGGGHPSAMATAGGEHAMGSCADMDPVQPSLCHAYDQADKQSLDKPQLPLVHPFVPAGLTQLIGEIATSFPDTALIARVRQTHATAPPIAIRHCCLRI</sequence>
<gene>
    <name evidence="1" type="ORF">LQ564_10435</name>
</gene>